<keyword evidence="3" id="KW-0597">Phosphoprotein</keyword>
<organism evidence="7 8">
    <name type="scientific">SAR324 cluster bacterium</name>
    <dbReference type="NCBI Taxonomy" id="2024889"/>
    <lineage>
        <taxon>Bacteria</taxon>
        <taxon>Deltaproteobacteria</taxon>
        <taxon>SAR324 cluster</taxon>
    </lineage>
</organism>
<feature type="domain" description="Histidine kinase" evidence="6">
    <location>
        <begin position="398"/>
        <end position="536"/>
    </location>
</feature>
<dbReference type="AlphaFoldDB" id="A0A2A4TAM8"/>
<comment type="catalytic activity">
    <reaction evidence="1">
        <text>ATP + protein L-histidine = ADP + protein N-phospho-L-histidine.</text>
        <dbReference type="EC" id="2.7.13.3"/>
    </reaction>
</comment>
<dbReference type="InterPro" id="IPR051315">
    <property type="entry name" value="Bact_Chemotaxis_CheA"/>
</dbReference>
<proteinExistence type="predicted"/>
<dbReference type="Gene3D" id="3.30.565.10">
    <property type="entry name" value="Histidine kinase-like ATPase, C-terminal domain"/>
    <property type="match status" value="1"/>
</dbReference>
<sequence>MENLEILLQNSNQGFLAFDKNGKVQPDFAETTQRFFEKPLVGEDALKVLFQWGTPSNVNAAGFQSDQDLGMLQDLLETVFLRITDLDVLTELLPNELLLTHHAFSLAYQYIQSPQSMDEDRILVIMTDISKEKELADRITLEEERSEMILKVAMDATGYFQFKETAIQLLEALQEELGKELETIQSTTILRCISALQSGAEVFEMNEIVHLLQGMLNVLEKQQLEEKKWEEEQLQFFQKQTDQVEACFELLHSKYLDSLLSDEQILDKAIYSVTETKIVQLKEQILDEVLNKKFDELDQVFEKNYTPFTKHPQLAQITKQRLERIKEFLWDEISPSCTQEISTLLDNLKKQPAKLILKKFALIAENLGKRMGKQVEVEVIGEELEIHYHRFEDLFSSLIHLLRNAVEHGLESMEERVFLGKSLEGKIRLEVRWEQDNFILKIEDDGRGIDLDKLKETIVRKKVLTEEEAAAASDEEILGMLFKVGYSTKGIVNGISGRGVGLDAVHGVVQALHGDIMIRSEQEKGTIITITVPADE</sequence>
<dbReference type="InterPro" id="IPR005467">
    <property type="entry name" value="His_kinase_dom"/>
</dbReference>
<dbReference type="InterPro" id="IPR036890">
    <property type="entry name" value="HATPase_C_sf"/>
</dbReference>
<dbReference type="EMBL" id="NVSR01000005">
    <property type="protein sequence ID" value="PCI30411.1"/>
    <property type="molecule type" value="Genomic_DNA"/>
</dbReference>
<evidence type="ECO:0000256" key="5">
    <source>
        <dbReference type="ARBA" id="ARBA00022777"/>
    </source>
</evidence>
<dbReference type="EC" id="2.7.13.3" evidence="2"/>
<reference evidence="8" key="1">
    <citation type="submission" date="2017-08" db="EMBL/GenBank/DDBJ databases">
        <title>A dynamic microbial community with high functional redundancy inhabits the cold, oxic subseafloor aquifer.</title>
        <authorList>
            <person name="Tully B.J."/>
            <person name="Wheat C.G."/>
            <person name="Glazer B.T."/>
            <person name="Huber J.A."/>
        </authorList>
    </citation>
    <scope>NUCLEOTIDE SEQUENCE [LARGE SCALE GENOMIC DNA]</scope>
</reference>
<protein>
    <recommendedName>
        <fullName evidence="2">histidine kinase</fullName>
        <ecNumber evidence="2">2.7.13.3</ecNumber>
    </recommendedName>
</protein>
<dbReference type="Proteomes" id="UP000218113">
    <property type="component" value="Unassembled WGS sequence"/>
</dbReference>
<evidence type="ECO:0000259" key="6">
    <source>
        <dbReference type="PROSITE" id="PS50109"/>
    </source>
</evidence>
<dbReference type="Pfam" id="PF02518">
    <property type="entry name" value="HATPase_c"/>
    <property type="match status" value="1"/>
</dbReference>
<evidence type="ECO:0000256" key="3">
    <source>
        <dbReference type="ARBA" id="ARBA00022553"/>
    </source>
</evidence>
<dbReference type="FunFam" id="3.30.565.10:FF:000016">
    <property type="entry name" value="Chemotaxis protein CheA, putative"/>
    <property type="match status" value="1"/>
</dbReference>
<comment type="caution">
    <text evidence="7">The sequence shown here is derived from an EMBL/GenBank/DDBJ whole genome shotgun (WGS) entry which is preliminary data.</text>
</comment>
<gene>
    <name evidence="7" type="ORF">COB67_01830</name>
</gene>
<dbReference type="SUPFAM" id="SSF55874">
    <property type="entry name" value="ATPase domain of HSP90 chaperone/DNA topoisomerase II/histidine kinase"/>
    <property type="match status" value="1"/>
</dbReference>
<dbReference type="GO" id="GO:0004673">
    <property type="term" value="F:protein histidine kinase activity"/>
    <property type="evidence" value="ECO:0007669"/>
    <property type="project" value="UniProtKB-EC"/>
</dbReference>
<dbReference type="InterPro" id="IPR004358">
    <property type="entry name" value="Sig_transdc_His_kin-like_C"/>
</dbReference>
<dbReference type="SMART" id="SM00387">
    <property type="entry name" value="HATPase_c"/>
    <property type="match status" value="1"/>
</dbReference>
<evidence type="ECO:0000256" key="1">
    <source>
        <dbReference type="ARBA" id="ARBA00000085"/>
    </source>
</evidence>
<dbReference type="PRINTS" id="PR00344">
    <property type="entry name" value="BCTRLSENSOR"/>
</dbReference>
<dbReference type="PROSITE" id="PS50109">
    <property type="entry name" value="HIS_KIN"/>
    <property type="match status" value="1"/>
</dbReference>
<dbReference type="PANTHER" id="PTHR43395">
    <property type="entry name" value="SENSOR HISTIDINE KINASE CHEA"/>
    <property type="match status" value="1"/>
</dbReference>
<dbReference type="PANTHER" id="PTHR43395:SF1">
    <property type="entry name" value="CHEMOTAXIS PROTEIN CHEA"/>
    <property type="match status" value="1"/>
</dbReference>
<evidence type="ECO:0000256" key="4">
    <source>
        <dbReference type="ARBA" id="ARBA00022679"/>
    </source>
</evidence>
<accession>A0A2A4TAM8</accession>
<keyword evidence="5" id="KW-0418">Kinase</keyword>
<dbReference type="InterPro" id="IPR003594">
    <property type="entry name" value="HATPase_dom"/>
</dbReference>
<evidence type="ECO:0000313" key="8">
    <source>
        <dbReference type="Proteomes" id="UP000218113"/>
    </source>
</evidence>
<evidence type="ECO:0000313" key="7">
    <source>
        <dbReference type="EMBL" id="PCI30411.1"/>
    </source>
</evidence>
<keyword evidence="4" id="KW-0808">Transferase</keyword>
<evidence type="ECO:0000256" key="2">
    <source>
        <dbReference type="ARBA" id="ARBA00012438"/>
    </source>
</evidence>
<name>A0A2A4TAM8_9DELT</name>